<feature type="binding site" evidence="7">
    <location>
        <begin position="297"/>
        <end position="301"/>
    </location>
    <ligand>
        <name>FMN</name>
        <dbReference type="ChEBI" id="CHEBI:58210"/>
    </ligand>
</feature>
<evidence type="ECO:0000256" key="2">
    <source>
        <dbReference type="ARBA" id="ARBA00022630"/>
    </source>
</evidence>
<keyword evidence="2 7" id="KW-0285">Flavoprotein</keyword>
<evidence type="ECO:0000256" key="6">
    <source>
        <dbReference type="PIRSR" id="PIRSR000138-1"/>
    </source>
</evidence>
<dbReference type="SUPFAM" id="SSF51395">
    <property type="entry name" value="FMN-linked oxidoreductases"/>
    <property type="match status" value="1"/>
</dbReference>
<feature type="binding site" evidence="7">
    <location>
        <begin position="320"/>
        <end position="321"/>
    </location>
    <ligand>
        <name>FMN</name>
        <dbReference type="ChEBI" id="CHEBI:58210"/>
    </ligand>
</feature>
<evidence type="ECO:0000313" key="10">
    <source>
        <dbReference type="Proteomes" id="UP000185494"/>
    </source>
</evidence>
<dbReference type="GO" id="GO:0016614">
    <property type="term" value="F:oxidoreductase activity, acting on CH-OH group of donors"/>
    <property type="evidence" value="ECO:0007669"/>
    <property type="project" value="UniProtKB-ARBA"/>
</dbReference>
<dbReference type="CDD" id="cd02809">
    <property type="entry name" value="alpha_hydroxyacid_oxid_FMN"/>
    <property type="match status" value="1"/>
</dbReference>
<feature type="binding site" evidence="7">
    <location>
        <position position="269"/>
    </location>
    <ligand>
        <name>glyoxylate</name>
        <dbReference type="ChEBI" id="CHEBI:36655"/>
    </ligand>
</feature>
<dbReference type="STRING" id="257708.RGI145_05600"/>
<dbReference type="eggNOG" id="COG1304">
    <property type="taxonomic scope" value="Bacteria"/>
</dbReference>
<reference evidence="9 10" key="1">
    <citation type="submission" date="2016-05" db="EMBL/GenBank/DDBJ databases">
        <title>Complete Genome and Methylome Analysis of Psychrotrophic Bacterial Isolates from Antarctic Lake Untersee.</title>
        <authorList>
            <person name="Fomenkov A."/>
            <person name="Akimov V.N."/>
            <person name="Vasilyeva L.V."/>
            <person name="Andersen D."/>
            <person name="Vincze T."/>
            <person name="Roberts R.J."/>
        </authorList>
    </citation>
    <scope>NUCLEOTIDE SEQUENCE [LARGE SCALE GENOMIC DNA]</scope>
    <source>
        <strain evidence="9 10">U14-5</strain>
    </source>
</reference>
<dbReference type="EMBL" id="CP015583">
    <property type="protein sequence ID" value="APT56659.1"/>
    <property type="molecule type" value="Genomic_DNA"/>
</dbReference>
<dbReference type="PANTHER" id="PTHR10578">
    <property type="entry name" value="S -2-HYDROXY-ACID OXIDASE-RELATED"/>
    <property type="match status" value="1"/>
</dbReference>
<feature type="domain" description="FMN hydroxy acid dehydrogenase" evidence="8">
    <location>
        <begin position="7"/>
        <end position="369"/>
    </location>
</feature>
<keyword evidence="4" id="KW-0560">Oxidoreductase</keyword>
<evidence type="ECO:0000259" key="8">
    <source>
        <dbReference type="PROSITE" id="PS51349"/>
    </source>
</evidence>
<dbReference type="InterPro" id="IPR037396">
    <property type="entry name" value="FMN_HAD"/>
</dbReference>
<evidence type="ECO:0000256" key="4">
    <source>
        <dbReference type="ARBA" id="ARBA00023002"/>
    </source>
</evidence>
<feature type="binding site" evidence="7">
    <location>
        <position position="264"/>
    </location>
    <ligand>
        <name>FMN</name>
        <dbReference type="ChEBI" id="CHEBI:58210"/>
    </ligand>
</feature>
<dbReference type="FunFam" id="3.20.20.70:FF:000029">
    <property type="entry name" value="L-lactate dehydrogenase"/>
    <property type="match status" value="1"/>
</dbReference>
<comment type="cofactor">
    <cofactor evidence="1">
        <name>FMN</name>
        <dbReference type="ChEBI" id="CHEBI:58210"/>
    </cofactor>
</comment>
<comment type="similarity">
    <text evidence="5">Belongs to the FMN-dependent alpha-hydroxy acid dehydrogenase family.</text>
</comment>
<evidence type="ECO:0000256" key="5">
    <source>
        <dbReference type="ARBA" id="ARBA00024042"/>
    </source>
</evidence>
<dbReference type="InterPro" id="IPR012133">
    <property type="entry name" value="Alpha-hydoxy_acid_DH_FMN"/>
</dbReference>
<protein>
    <submittedName>
        <fullName evidence="9">Alpha-hydroxy-acid oxidizing enzyme</fullName>
    </submittedName>
</protein>
<evidence type="ECO:0000313" key="9">
    <source>
        <dbReference type="EMBL" id="APT56659.1"/>
    </source>
</evidence>
<accession>A0A1L7ADE2</accession>
<gene>
    <name evidence="9" type="ORF">RGI145_05600</name>
</gene>
<feature type="binding site" evidence="7">
    <location>
        <position position="169"/>
    </location>
    <ligand>
        <name>FMN</name>
        <dbReference type="ChEBI" id="CHEBI:58210"/>
    </ligand>
</feature>
<evidence type="ECO:0000256" key="3">
    <source>
        <dbReference type="ARBA" id="ARBA00022643"/>
    </source>
</evidence>
<dbReference type="PROSITE" id="PS51349">
    <property type="entry name" value="FMN_HYDROXY_ACID_DH_2"/>
    <property type="match status" value="1"/>
</dbReference>
<feature type="binding site" evidence="7">
    <location>
        <position position="266"/>
    </location>
    <ligand>
        <name>glyoxylate</name>
        <dbReference type="ChEBI" id="CHEBI:36655"/>
    </ligand>
</feature>
<feature type="binding site" evidence="7">
    <location>
        <position position="177"/>
    </location>
    <ligand>
        <name>glyoxylate</name>
        <dbReference type="ChEBI" id="CHEBI:36655"/>
    </ligand>
</feature>
<feature type="active site" description="Proton acceptor" evidence="6">
    <location>
        <position position="266"/>
    </location>
</feature>
<dbReference type="Proteomes" id="UP000185494">
    <property type="component" value="Chromosome 1"/>
</dbReference>
<proteinExistence type="inferred from homology"/>
<organism evidence="9 10">
    <name type="scientific">Roseomonas gilardii</name>
    <dbReference type="NCBI Taxonomy" id="257708"/>
    <lineage>
        <taxon>Bacteria</taxon>
        <taxon>Pseudomonadati</taxon>
        <taxon>Pseudomonadota</taxon>
        <taxon>Alphaproteobacteria</taxon>
        <taxon>Acetobacterales</taxon>
        <taxon>Roseomonadaceae</taxon>
        <taxon>Roseomonas</taxon>
    </lineage>
</organism>
<dbReference type="PANTHER" id="PTHR10578:SF107">
    <property type="entry name" value="2-HYDROXYACID OXIDASE 1"/>
    <property type="match status" value="1"/>
</dbReference>
<keyword evidence="3 7" id="KW-0288">FMN</keyword>
<feature type="binding site" evidence="7">
    <location>
        <position position="115"/>
    </location>
    <ligand>
        <name>FMN</name>
        <dbReference type="ChEBI" id="CHEBI:58210"/>
    </ligand>
</feature>
<dbReference type="Pfam" id="PF01070">
    <property type="entry name" value="FMN_dh"/>
    <property type="match status" value="1"/>
</dbReference>
<evidence type="ECO:0000256" key="7">
    <source>
        <dbReference type="PIRSR" id="PIRSR000138-2"/>
    </source>
</evidence>
<dbReference type="Gene3D" id="3.20.20.70">
    <property type="entry name" value="Aldolase class I"/>
    <property type="match status" value="1"/>
</dbReference>
<evidence type="ECO:0000256" key="1">
    <source>
        <dbReference type="ARBA" id="ARBA00001917"/>
    </source>
</evidence>
<feature type="binding site" evidence="7">
    <location>
        <position position="143"/>
    </location>
    <ligand>
        <name>glyoxylate</name>
        <dbReference type="ChEBI" id="CHEBI:36655"/>
    </ligand>
</feature>
<sequence>MSFVAPPIPPGIVCAADYEAEARQRMDATAWAYLSGGSADELTLRWNREGFDRLRLRGRVLADMAGANTRLDLLGAPLEHPMLVAPMAFHRLAHPGGEAATALGAAAVGTGMVVSTQSSIPVEEIAAQYAAGGGRAPLWFQLYLQHDRGFTRALIQRAEAAGCTALVLTVDAPVSIRNREARAGFTLPPGMEAVHLRGLPPAPPNRAGMAESAVFQGMLDAAPTWRDLEWLRAATRLPILLKGVTDPEDALRAAGEGMAGIILSNHGGRALDTLPATIDLLPPMAERLGGQLPILLDGGIRRGTDVVKALALGAKAVLVGRPVLHALAVGGPVGVAHLLKILRTELEAAMALTGCRDLASIGPEAIWRG</sequence>
<dbReference type="KEGG" id="rgi:RGI145_05600"/>
<dbReference type="GO" id="GO:0010181">
    <property type="term" value="F:FMN binding"/>
    <property type="evidence" value="ECO:0007669"/>
    <property type="project" value="InterPro"/>
</dbReference>
<feature type="binding site" evidence="7">
    <location>
        <position position="141"/>
    </location>
    <ligand>
        <name>FMN</name>
        <dbReference type="ChEBI" id="CHEBI:58210"/>
    </ligand>
</feature>
<feature type="binding site" evidence="7">
    <location>
        <position position="242"/>
    </location>
    <ligand>
        <name>FMN</name>
        <dbReference type="ChEBI" id="CHEBI:58210"/>
    </ligand>
</feature>
<dbReference type="RefSeq" id="WP_075797592.1">
    <property type="nucleotide sequence ID" value="NZ_CP015583.1"/>
</dbReference>
<name>A0A1L7ADE2_9PROT</name>
<feature type="binding site" evidence="7">
    <location>
        <begin position="86"/>
        <end position="88"/>
    </location>
    <ligand>
        <name>FMN</name>
        <dbReference type="ChEBI" id="CHEBI:58210"/>
    </ligand>
</feature>
<dbReference type="InterPro" id="IPR000262">
    <property type="entry name" value="FMN-dep_DH"/>
</dbReference>
<dbReference type="AlphaFoldDB" id="A0A1L7ADE2"/>
<dbReference type="InterPro" id="IPR013785">
    <property type="entry name" value="Aldolase_TIM"/>
</dbReference>
<feature type="binding site" evidence="7">
    <location>
        <position position="33"/>
    </location>
    <ligand>
        <name>glyoxylate</name>
        <dbReference type="ChEBI" id="CHEBI:36655"/>
    </ligand>
</feature>
<dbReference type="PIRSF" id="PIRSF000138">
    <property type="entry name" value="Al-hdrx_acd_dh"/>
    <property type="match status" value="1"/>
</dbReference>